<dbReference type="Gene3D" id="3.40.630.30">
    <property type="match status" value="2"/>
</dbReference>
<protein>
    <submittedName>
        <fullName evidence="7">Peptidoglycan bridge formation glycyltransferase FemA/FemB family protein</fullName>
    </submittedName>
</protein>
<dbReference type="PANTHER" id="PTHR36174:SF1">
    <property type="entry name" value="LIPID II:GLYCINE GLYCYLTRANSFERASE"/>
    <property type="match status" value="1"/>
</dbReference>
<keyword evidence="4" id="KW-0573">Peptidoglycan synthesis</keyword>
<dbReference type="InterPro" id="IPR003447">
    <property type="entry name" value="FEMABX"/>
</dbReference>
<comment type="similarity">
    <text evidence="1">Belongs to the FemABX family.</text>
</comment>
<dbReference type="InterPro" id="IPR050644">
    <property type="entry name" value="PG_Glycine_Bridge_Synth"/>
</dbReference>
<dbReference type="PROSITE" id="PS51191">
    <property type="entry name" value="FEMABX"/>
    <property type="match status" value="1"/>
</dbReference>
<evidence type="ECO:0000256" key="2">
    <source>
        <dbReference type="ARBA" id="ARBA00022679"/>
    </source>
</evidence>
<evidence type="ECO:0000256" key="6">
    <source>
        <dbReference type="ARBA" id="ARBA00023316"/>
    </source>
</evidence>
<keyword evidence="2" id="KW-0808">Transferase</keyword>
<comment type="caution">
    <text evidence="7">The sequence shown here is derived from an EMBL/GenBank/DDBJ whole genome shotgun (WGS) entry which is preliminary data.</text>
</comment>
<evidence type="ECO:0000256" key="3">
    <source>
        <dbReference type="ARBA" id="ARBA00022960"/>
    </source>
</evidence>
<reference evidence="7" key="2">
    <citation type="journal article" date="2021" name="PeerJ">
        <title>Extensive microbial diversity within the chicken gut microbiome revealed by metagenomics and culture.</title>
        <authorList>
            <person name="Gilroy R."/>
            <person name="Ravi A."/>
            <person name="Getino M."/>
            <person name="Pursley I."/>
            <person name="Horton D.L."/>
            <person name="Alikhan N.F."/>
            <person name="Baker D."/>
            <person name="Gharbi K."/>
            <person name="Hall N."/>
            <person name="Watson M."/>
            <person name="Adriaenssens E.M."/>
            <person name="Foster-Nyarko E."/>
            <person name="Jarju S."/>
            <person name="Secka A."/>
            <person name="Antonio M."/>
            <person name="Oren A."/>
            <person name="Chaudhuri R.R."/>
            <person name="La Ragione R."/>
            <person name="Hildebrand F."/>
            <person name="Pallen M.J."/>
        </authorList>
    </citation>
    <scope>NUCLEOTIDE SEQUENCE</scope>
    <source>
        <strain evidence="7">CHK191-8634</strain>
    </source>
</reference>
<evidence type="ECO:0000256" key="5">
    <source>
        <dbReference type="ARBA" id="ARBA00023315"/>
    </source>
</evidence>
<evidence type="ECO:0000313" key="7">
    <source>
        <dbReference type="EMBL" id="HIU43645.1"/>
    </source>
</evidence>
<dbReference type="InterPro" id="IPR016181">
    <property type="entry name" value="Acyl_CoA_acyltransferase"/>
</dbReference>
<organism evidence="7 8">
    <name type="scientific">Candidatus Ventrousia excrementavium</name>
    <dbReference type="NCBI Taxonomy" id="2840961"/>
    <lineage>
        <taxon>Bacteria</taxon>
        <taxon>Bacillati</taxon>
        <taxon>Bacillota</taxon>
        <taxon>Clostridia</taxon>
        <taxon>Eubacteriales</taxon>
        <taxon>Clostridiaceae</taxon>
        <taxon>Clostridiaceae incertae sedis</taxon>
        <taxon>Candidatus Ventrousia</taxon>
    </lineage>
</organism>
<keyword evidence="5" id="KW-0012">Acyltransferase</keyword>
<dbReference type="GO" id="GO:0009252">
    <property type="term" value="P:peptidoglycan biosynthetic process"/>
    <property type="evidence" value="ECO:0007669"/>
    <property type="project" value="UniProtKB-KW"/>
</dbReference>
<dbReference type="PANTHER" id="PTHR36174">
    <property type="entry name" value="LIPID II:GLYCINE GLYCYLTRANSFERASE"/>
    <property type="match status" value="1"/>
</dbReference>
<reference evidence="7" key="1">
    <citation type="submission" date="2020-10" db="EMBL/GenBank/DDBJ databases">
        <authorList>
            <person name="Gilroy R."/>
        </authorList>
    </citation>
    <scope>NUCLEOTIDE SEQUENCE</scope>
    <source>
        <strain evidence="7">CHK191-8634</strain>
    </source>
</reference>
<dbReference type="GO" id="GO:0008360">
    <property type="term" value="P:regulation of cell shape"/>
    <property type="evidence" value="ECO:0007669"/>
    <property type="project" value="UniProtKB-KW"/>
</dbReference>
<dbReference type="GO" id="GO:0016755">
    <property type="term" value="F:aminoacyltransferase activity"/>
    <property type="evidence" value="ECO:0007669"/>
    <property type="project" value="InterPro"/>
</dbReference>
<dbReference type="EMBL" id="DVMR01000042">
    <property type="protein sequence ID" value="HIU43645.1"/>
    <property type="molecule type" value="Genomic_DNA"/>
</dbReference>
<dbReference type="SUPFAM" id="SSF55729">
    <property type="entry name" value="Acyl-CoA N-acyltransferases (Nat)"/>
    <property type="match status" value="2"/>
</dbReference>
<evidence type="ECO:0000313" key="8">
    <source>
        <dbReference type="Proteomes" id="UP000824073"/>
    </source>
</evidence>
<keyword evidence="6" id="KW-0961">Cell wall biogenesis/degradation</keyword>
<gene>
    <name evidence="7" type="ORF">IAB67_05025</name>
</gene>
<dbReference type="GO" id="GO:0071555">
    <property type="term" value="P:cell wall organization"/>
    <property type="evidence" value="ECO:0007669"/>
    <property type="project" value="UniProtKB-KW"/>
</dbReference>
<proteinExistence type="inferred from homology"/>
<accession>A0A9D1LL32</accession>
<dbReference type="AlphaFoldDB" id="A0A9D1LL32"/>
<evidence type="ECO:0000256" key="4">
    <source>
        <dbReference type="ARBA" id="ARBA00022984"/>
    </source>
</evidence>
<sequence>MFELVTKENLHEYEEFCQSCPKGHFLQSRLWADVKDSWTWEAVIVRGPDNAVKAGLSVLIRKMPGLPYTLMYAARGPVCDVHDEDALAELTRGAAAIAKKHHAYALKLDPDVKSDDTQFIEIMKKLGYVHHPGSKNFDGVQPNYVFRLDVKDKTEDELLAAFHQKTRYNLRLSIRKGVEVRLCGKEMLPAFSAIMQETGARDGFIVRPLSYFEKMLDALGEHARLYMAFWQDKPIAGTIAIHYGNKVWYLYGASSNQYRNVMPNYQLQWEMIRWALETKCDIYDFRGVSGDLTPENPLYGLYLFKKGFSGELVEFCGEFEMIYHPIINYAANTGISKLRALRHNLAVRRGHTHTPATEKKAENADK</sequence>
<dbReference type="Proteomes" id="UP000824073">
    <property type="component" value="Unassembled WGS sequence"/>
</dbReference>
<name>A0A9D1LL32_9CLOT</name>
<keyword evidence="3" id="KW-0133">Cell shape</keyword>
<dbReference type="Pfam" id="PF02388">
    <property type="entry name" value="FemAB"/>
    <property type="match status" value="2"/>
</dbReference>
<evidence type="ECO:0000256" key="1">
    <source>
        <dbReference type="ARBA" id="ARBA00009943"/>
    </source>
</evidence>